<comment type="caution">
    <text evidence="4">The sequence shown here is derived from an EMBL/GenBank/DDBJ whole genome shotgun (WGS) entry which is preliminary data.</text>
</comment>
<reference evidence="4 5" key="1">
    <citation type="journal article" date="2011" name="PLoS Pathog.">
        <title>Endophytic Life Strategies Decoded by Genome and Transcriptome Analyses of the Mutualistic Root Symbiont Piriformospora indica.</title>
        <authorList>
            <person name="Zuccaro A."/>
            <person name="Lahrmann U."/>
            <person name="Guldener U."/>
            <person name="Langen G."/>
            <person name="Pfiffi S."/>
            <person name="Biedenkopf D."/>
            <person name="Wong P."/>
            <person name="Samans B."/>
            <person name="Grimm C."/>
            <person name="Basiewicz M."/>
            <person name="Murat C."/>
            <person name="Martin F."/>
            <person name="Kogel K.H."/>
        </authorList>
    </citation>
    <scope>NUCLEOTIDE SEQUENCE [LARGE SCALE GENOMIC DNA]</scope>
    <source>
        <strain evidence="4 5">DSM 11827</strain>
    </source>
</reference>
<dbReference type="Pfam" id="PF20151">
    <property type="entry name" value="DUF6533"/>
    <property type="match status" value="1"/>
</dbReference>
<keyword evidence="5" id="KW-1185">Reference proteome</keyword>
<feature type="region of interest" description="Disordered" evidence="1">
    <location>
        <begin position="360"/>
        <end position="407"/>
    </location>
</feature>
<proteinExistence type="predicted"/>
<dbReference type="Proteomes" id="UP000007148">
    <property type="component" value="Unassembled WGS sequence"/>
</dbReference>
<dbReference type="OrthoDB" id="3250959at2759"/>
<keyword evidence="2" id="KW-0472">Membrane</keyword>
<dbReference type="eggNOG" id="ENOG502RCIW">
    <property type="taxonomic scope" value="Eukaryota"/>
</dbReference>
<dbReference type="AlphaFoldDB" id="G4TEV9"/>
<feature type="transmembrane region" description="Helical" evidence="2">
    <location>
        <begin position="155"/>
        <end position="174"/>
    </location>
</feature>
<evidence type="ECO:0000313" key="4">
    <source>
        <dbReference type="EMBL" id="CCA69859.1"/>
    </source>
</evidence>
<gene>
    <name evidence="4" type="ORF">PIIN_03798</name>
</gene>
<organism evidence="4 5">
    <name type="scientific">Serendipita indica (strain DSM 11827)</name>
    <name type="common">Root endophyte fungus</name>
    <name type="synonym">Piriformospora indica</name>
    <dbReference type="NCBI Taxonomy" id="1109443"/>
    <lineage>
        <taxon>Eukaryota</taxon>
        <taxon>Fungi</taxon>
        <taxon>Dikarya</taxon>
        <taxon>Basidiomycota</taxon>
        <taxon>Agaricomycotina</taxon>
        <taxon>Agaricomycetes</taxon>
        <taxon>Sebacinales</taxon>
        <taxon>Serendipitaceae</taxon>
        <taxon>Serendipita</taxon>
    </lineage>
</organism>
<feature type="transmembrane region" description="Helical" evidence="2">
    <location>
        <begin position="205"/>
        <end position="227"/>
    </location>
</feature>
<protein>
    <recommendedName>
        <fullName evidence="3">DUF6533 domain-containing protein</fullName>
    </recommendedName>
</protein>
<evidence type="ECO:0000256" key="2">
    <source>
        <dbReference type="SAM" id="Phobius"/>
    </source>
</evidence>
<dbReference type="InParanoid" id="G4TEV9"/>
<keyword evidence="2" id="KW-0812">Transmembrane</keyword>
<name>G4TEV9_SERID</name>
<dbReference type="HOGENOM" id="CLU_035509_4_0_1"/>
<sequence length="407" mass="46186">MPAGPSPAPVLMNLPEGVTVDQLLVWTRTHLEGERLLLATIVFMVYDVILTFPEELEFIWAFDSWSVSKTLFIINRYFPIVHSIIRFWVYAHERDERLSALVSASPCHVSTPSDVCFRIRHAALFSISQPTDPCVAVIEVVLMLRLWAMYARNKLFGAFLGFVFLTGIATALAIRKVQPPDDFKLVREAPQSLTICKRSSPSELFFLYAIILVVETMIFTLLLWKVWQLSAVGVAPILRTMLKHGTQYYLVVFVALFFQVLGTILQPLWQPMADSLLVVSVASVACSRLVLSLRGMYSTPQEVTTIQDFQANPPDPTSRPVRFSTLRSISGFKFRDSTSLMTDTTTTADHERNAIPLRRYRDSVQPPIEEEDDDWNAEPQRHPFAHDRTAVDSETDLHPQGRTWNAL</sequence>
<dbReference type="InterPro" id="IPR045340">
    <property type="entry name" value="DUF6533"/>
</dbReference>
<feature type="transmembrane region" description="Helical" evidence="2">
    <location>
        <begin position="248"/>
        <end position="269"/>
    </location>
</feature>
<feature type="domain" description="DUF6533" evidence="3">
    <location>
        <begin position="37"/>
        <end position="81"/>
    </location>
</feature>
<evidence type="ECO:0000313" key="5">
    <source>
        <dbReference type="Proteomes" id="UP000007148"/>
    </source>
</evidence>
<keyword evidence="2" id="KW-1133">Transmembrane helix</keyword>
<dbReference type="EMBL" id="CAFZ01000065">
    <property type="protein sequence ID" value="CCA69859.1"/>
    <property type="molecule type" value="Genomic_DNA"/>
</dbReference>
<feature type="compositionally biased region" description="Basic and acidic residues" evidence="1">
    <location>
        <begin position="379"/>
        <end position="399"/>
    </location>
</feature>
<evidence type="ECO:0000256" key="1">
    <source>
        <dbReference type="SAM" id="MobiDB-lite"/>
    </source>
</evidence>
<evidence type="ECO:0000259" key="3">
    <source>
        <dbReference type="Pfam" id="PF20151"/>
    </source>
</evidence>
<accession>G4TEV9</accession>